<name>A0A6A5S9C7_9PLEO</name>
<gene>
    <name evidence="2" type="ORF">EJ02DRAFT_506647</name>
</gene>
<dbReference type="Proteomes" id="UP000800038">
    <property type="component" value="Unassembled WGS sequence"/>
</dbReference>
<feature type="region of interest" description="Disordered" evidence="1">
    <location>
        <begin position="1"/>
        <end position="59"/>
    </location>
</feature>
<evidence type="ECO:0000313" key="3">
    <source>
        <dbReference type="Proteomes" id="UP000800038"/>
    </source>
</evidence>
<evidence type="ECO:0000313" key="2">
    <source>
        <dbReference type="EMBL" id="KAF1936230.1"/>
    </source>
</evidence>
<reference evidence="2" key="1">
    <citation type="journal article" date="2020" name="Stud. Mycol.">
        <title>101 Dothideomycetes genomes: a test case for predicting lifestyles and emergence of pathogens.</title>
        <authorList>
            <person name="Haridas S."/>
            <person name="Albert R."/>
            <person name="Binder M."/>
            <person name="Bloem J."/>
            <person name="Labutti K."/>
            <person name="Salamov A."/>
            <person name="Andreopoulos B."/>
            <person name="Baker S."/>
            <person name="Barry K."/>
            <person name="Bills G."/>
            <person name="Bluhm B."/>
            <person name="Cannon C."/>
            <person name="Castanera R."/>
            <person name="Culley D."/>
            <person name="Daum C."/>
            <person name="Ezra D."/>
            <person name="Gonzalez J."/>
            <person name="Henrissat B."/>
            <person name="Kuo A."/>
            <person name="Liang C."/>
            <person name="Lipzen A."/>
            <person name="Lutzoni F."/>
            <person name="Magnuson J."/>
            <person name="Mondo S."/>
            <person name="Nolan M."/>
            <person name="Ohm R."/>
            <person name="Pangilinan J."/>
            <person name="Park H.-J."/>
            <person name="Ramirez L."/>
            <person name="Alfaro M."/>
            <person name="Sun H."/>
            <person name="Tritt A."/>
            <person name="Yoshinaga Y."/>
            <person name="Zwiers L.-H."/>
            <person name="Turgeon B."/>
            <person name="Goodwin S."/>
            <person name="Spatafora J."/>
            <person name="Crous P."/>
            <person name="Grigoriev I."/>
        </authorList>
    </citation>
    <scope>NUCLEOTIDE SEQUENCE</scope>
    <source>
        <strain evidence="2">CBS 161.51</strain>
    </source>
</reference>
<organism evidence="2 3">
    <name type="scientific">Clathrospora elynae</name>
    <dbReference type="NCBI Taxonomy" id="706981"/>
    <lineage>
        <taxon>Eukaryota</taxon>
        <taxon>Fungi</taxon>
        <taxon>Dikarya</taxon>
        <taxon>Ascomycota</taxon>
        <taxon>Pezizomycotina</taxon>
        <taxon>Dothideomycetes</taxon>
        <taxon>Pleosporomycetidae</taxon>
        <taxon>Pleosporales</taxon>
        <taxon>Diademaceae</taxon>
        <taxon>Clathrospora</taxon>
    </lineage>
</organism>
<evidence type="ECO:0000256" key="1">
    <source>
        <dbReference type="SAM" id="MobiDB-lite"/>
    </source>
</evidence>
<sequence length="730" mass="81249">MGFAYRTPSPAPSAYISSSVENSPQSAPALGPDSQSGYESFKQRSQKGSFDLTVTGDGMRMGRPSATFTRFHNVFGANRNYAGQSYTLENKDEESVAVKNRKELFAAFKEPRTPMKNRTGNLWHGLPSPETSNLVTYPSDPPSVGSSNKAIDTVEHTLCDVSRVLEDVGEQDAQLDRELSQISHRRSARLRTMAKPRFSEATDLSIVPSKADPIPFQGFPIVQSLDWQLQYPPGGSTHPSYPFPALDPRLVFHQSFVPVTDGLPDITRVPELVLPMGWKQVSWAGLLPIAFDPYRQSFKLTPVGPLPLTCEELRQGGLHKYVPGGELHPESEYLPQMMKLSDGSADDVYDFDSVDWTLPWGGHESFYAPASPSTDLSSPNSGTGLQPTSPALPTVIVHPWKEARDCPNMVFDLSDGWRWLAEKERQPFMEFIPTPWKQWRGTGAIRSSRKLKSPIPELMMLASQLTSSTPNDIPNPTLQKQDSAGGLKSYNEFCPFKSISTPMNVDITSLSDTEFTVMEILSYFPQHYNWGHAAERLTRASMGPAMIRNTINMTRALEGETVLDREHIAYAVNTAKKRDLARPEEADIEEATRDQTPKPTVINFTMSYTAEGWIYEVWNKIDYPLLALAHGLQSLPTGVDAGPLTELIIWCREQGRYQVLISEVPALLKEAGIEPLIEAGECGCPDKEVMSRHADAIKMDKLRISKTAGEKKRVLDGGEEGKKEKRRKTE</sequence>
<dbReference type="AlphaFoldDB" id="A0A6A5S9C7"/>
<dbReference type="EMBL" id="ML976202">
    <property type="protein sequence ID" value="KAF1936230.1"/>
    <property type="molecule type" value="Genomic_DNA"/>
</dbReference>
<protein>
    <submittedName>
        <fullName evidence="2">Uncharacterized protein</fullName>
    </submittedName>
</protein>
<accession>A0A6A5S9C7</accession>
<feature type="region of interest" description="Disordered" evidence="1">
    <location>
        <begin position="708"/>
        <end position="730"/>
    </location>
</feature>
<proteinExistence type="predicted"/>
<keyword evidence="3" id="KW-1185">Reference proteome</keyword>
<feature type="compositionally biased region" description="Basic and acidic residues" evidence="1">
    <location>
        <begin position="708"/>
        <end position="723"/>
    </location>
</feature>
<dbReference type="OrthoDB" id="3751150at2759"/>